<proteinExistence type="inferred from homology"/>
<dbReference type="GO" id="GO:0007160">
    <property type="term" value="P:cell-matrix adhesion"/>
    <property type="evidence" value="ECO:0007669"/>
    <property type="project" value="TreeGrafter"/>
</dbReference>
<dbReference type="GO" id="GO:0005178">
    <property type="term" value="F:integrin binding"/>
    <property type="evidence" value="ECO:0007669"/>
    <property type="project" value="TreeGrafter"/>
</dbReference>
<feature type="transmembrane region" description="Helical" evidence="14">
    <location>
        <begin position="685"/>
        <end position="707"/>
    </location>
</feature>
<feature type="disulfide bond" evidence="12">
    <location>
        <begin position="232"/>
        <end position="273"/>
    </location>
</feature>
<dbReference type="PROSITE" id="PS00243">
    <property type="entry name" value="I_EGF_1"/>
    <property type="match status" value="1"/>
</dbReference>
<keyword evidence="5" id="KW-0677">Repeat</keyword>
<dbReference type="PANTHER" id="PTHR10082:SF60">
    <property type="entry name" value="INTEGRIN BETA-PS"/>
    <property type="match status" value="1"/>
</dbReference>
<feature type="disulfide bond" evidence="12">
    <location>
        <begin position="530"/>
        <end position="535"/>
    </location>
</feature>
<feature type="disulfide bond" evidence="12">
    <location>
        <begin position="29"/>
        <end position="40"/>
    </location>
</feature>
<gene>
    <name evidence="18" type="primary">LOC113394473</name>
</gene>
<evidence type="ECO:0000256" key="4">
    <source>
        <dbReference type="ARBA" id="ARBA00022729"/>
    </source>
</evidence>
<dbReference type="SUPFAM" id="SSF69179">
    <property type="entry name" value="Integrin domains"/>
    <property type="match status" value="1"/>
</dbReference>
<dbReference type="OrthoDB" id="410592at2759"/>
<evidence type="ECO:0000256" key="5">
    <source>
        <dbReference type="ARBA" id="ARBA00022737"/>
    </source>
</evidence>
<dbReference type="GO" id="GO:0016477">
    <property type="term" value="P:cell migration"/>
    <property type="evidence" value="ECO:0007669"/>
    <property type="project" value="TreeGrafter"/>
</dbReference>
<evidence type="ECO:0000256" key="14">
    <source>
        <dbReference type="SAM" id="Phobius"/>
    </source>
</evidence>
<comment type="subcellular location">
    <subcellularLocation>
        <location evidence="13">Cell membrane</location>
        <topology evidence="13">Single-pass type I membrane protein</topology>
    </subcellularLocation>
    <subcellularLocation>
        <location evidence="1">Membrane</location>
        <topology evidence="1">Single-pass type I membrane protein</topology>
    </subcellularLocation>
</comment>
<dbReference type="InterPro" id="IPR014836">
    <property type="entry name" value="Integrin_bsu_cyt_dom"/>
</dbReference>
<dbReference type="InterPro" id="IPR032695">
    <property type="entry name" value="Integrin_dom_sf"/>
</dbReference>
<protein>
    <recommendedName>
        <fullName evidence="13">Integrin beta</fullName>
    </recommendedName>
</protein>
<dbReference type="RefSeq" id="XP_026487576.2">
    <property type="nucleotide sequence ID" value="XM_026631791.2"/>
</dbReference>
<feature type="disulfide bond" evidence="12">
    <location>
        <begin position="537"/>
        <end position="546"/>
    </location>
</feature>
<keyword evidence="10 12" id="KW-1015">Disulfide bond</keyword>
<feature type="domain" description="VWFA" evidence="16">
    <location>
        <begin position="128"/>
        <end position="324"/>
    </location>
</feature>
<feature type="disulfide bond" evidence="12">
    <location>
        <begin position="492"/>
        <end position="497"/>
    </location>
</feature>
<dbReference type="PRINTS" id="PR01186">
    <property type="entry name" value="INTEGRINB"/>
</dbReference>
<evidence type="ECO:0000256" key="9">
    <source>
        <dbReference type="ARBA" id="ARBA00023136"/>
    </source>
</evidence>
<dbReference type="Gene3D" id="3.40.50.410">
    <property type="entry name" value="von Willebrand factor, type A domain"/>
    <property type="match status" value="1"/>
</dbReference>
<dbReference type="InterPro" id="IPR015812">
    <property type="entry name" value="Integrin_bsu"/>
</dbReference>
<dbReference type="GO" id="GO:0033627">
    <property type="term" value="P:cell adhesion mediated by integrin"/>
    <property type="evidence" value="ECO:0007669"/>
    <property type="project" value="TreeGrafter"/>
</dbReference>
<dbReference type="GeneID" id="113394473"/>
<keyword evidence="4 15" id="KW-0732">Signal</keyword>
<keyword evidence="17" id="KW-1185">Reference proteome</keyword>
<accession>A0A8B8HV82</accession>
<feature type="signal peptide" evidence="15">
    <location>
        <begin position="1"/>
        <end position="19"/>
    </location>
</feature>
<dbReference type="PANTHER" id="PTHR10082">
    <property type="entry name" value="INTEGRIN BETA SUBUNIT"/>
    <property type="match status" value="1"/>
</dbReference>
<dbReference type="GO" id="GO:0007157">
    <property type="term" value="P:heterophilic cell-cell adhesion via plasma membrane cell adhesion molecules"/>
    <property type="evidence" value="ECO:0007669"/>
    <property type="project" value="UniProtKB-ARBA"/>
</dbReference>
<dbReference type="Pfam" id="PF23106">
    <property type="entry name" value="EGF_Teneurin"/>
    <property type="match status" value="1"/>
</dbReference>
<evidence type="ECO:0000259" key="16">
    <source>
        <dbReference type="PROSITE" id="PS50234"/>
    </source>
</evidence>
<evidence type="ECO:0000256" key="2">
    <source>
        <dbReference type="ARBA" id="ARBA00007449"/>
    </source>
</evidence>
<keyword evidence="9 14" id="KW-0472">Membrane</keyword>
<keyword evidence="8 13" id="KW-0401">Integrin</keyword>
<feature type="disulfide bond" evidence="12">
    <location>
        <begin position="396"/>
        <end position="645"/>
    </location>
</feature>
<dbReference type="Pfam" id="PF08725">
    <property type="entry name" value="Integrin_b_cyt"/>
    <property type="match status" value="1"/>
</dbReference>
<feature type="disulfide bond" evidence="12">
    <location>
        <begin position="425"/>
        <end position="429"/>
    </location>
</feature>
<evidence type="ECO:0000256" key="8">
    <source>
        <dbReference type="ARBA" id="ARBA00023037"/>
    </source>
</evidence>
<feature type="disulfide bond" evidence="12">
    <location>
        <begin position="494"/>
        <end position="524"/>
    </location>
</feature>
<dbReference type="GO" id="GO:0005925">
    <property type="term" value="C:focal adhesion"/>
    <property type="evidence" value="ECO:0007669"/>
    <property type="project" value="TreeGrafter"/>
</dbReference>
<dbReference type="PIRSF" id="PIRSF002512">
    <property type="entry name" value="Integrin_B"/>
    <property type="match status" value="1"/>
</dbReference>
<dbReference type="PROSITE" id="PS50234">
    <property type="entry name" value="VWFA"/>
    <property type="match status" value="1"/>
</dbReference>
<feature type="disulfide bond" evidence="12">
    <location>
        <begin position="577"/>
        <end position="585"/>
    </location>
</feature>
<keyword evidence="11" id="KW-0325">Glycoprotein</keyword>
<organism evidence="17 18">
    <name type="scientific">Vanessa tameamea</name>
    <name type="common">Kamehameha butterfly</name>
    <dbReference type="NCBI Taxonomy" id="334116"/>
    <lineage>
        <taxon>Eukaryota</taxon>
        <taxon>Metazoa</taxon>
        <taxon>Ecdysozoa</taxon>
        <taxon>Arthropoda</taxon>
        <taxon>Hexapoda</taxon>
        <taxon>Insecta</taxon>
        <taxon>Pterygota</taxon>
        <taxon>Neoptera</taxon>
        <taxon>Endopterygota</taxon>
        <taxon>Lepidoptera</taxon>
        <taxon>Glossata</taxon>
        <taxon>Ditrysia</taxon>
        <taxon>Papilionoidea</taxon>
        <taxon>Nymphalidae</taxon>
        <taxon>Nymphalinae</taxon>
        <taxon>Vanessa</taxon>
    </lineage>
</organism>
<evidence type="ECO:0000256" key="7">
    <source>
        <dbReference type="ARBA" id="ARBA00022989"/>
    </source>
</evidence>
<keyword evidence="6 13" id="KW-0130">Cell adhesion</keyword>
<dbReference type="OMA" id="CICWGTH"/>
<evidence type="ECO:0000256" key="12">
    <source>
        <dbReference type="PIRSR" id="PIRSR002512-1"/>
    </source>
</evidence>
<evidence type="ECO:0000313" key="18">
    <source>
        <dbReference type="RefSeq" id="XP_026487576.2"/>
    </source>
</evidence>
<evidence type="ECO:0000256" key="1">
    <source>
        <dbReference type="ARBA" id="ARBA00004479"/>
    </source>
</evidence>
<feature type="disulfide bond" evidence="12">
    <location>
        <begin position="570"/>
        <end position="575"/>
    </location>
</feature>
<comment type="similarity">
    <text evidence="2 13">Belongs to the integrin beta chain family.</text>
</comment>
<dbReference type="Pfam" id="PF00362">
    <property type="entry name" value="Integrin_beta"/>
    <property type="match status" value="1"/>
</dbReference>
<feature type="chain" id="PRO_5045588554" description="Integrin beta" evidence="15">
    <location>
        <begin position="20"/>
        <end position="753"/>
    </location>
</feature>
<dbReference type="Gene3D" id="2.60.40.1510">
    <property type="entry name" value="ntegrin, alpha v. Chain A, domain 3"/>
    <property type="match status" value="1"/>
</dbReference>
<dbReference type="InterPro" id="IPR002369">
    <property type="entry name" value="Integrin_bsu_VWA"/>
</dbReference>
<dbReference type="GO" id="GO:0009986">
    <property type="term" value="C:cell surface"/>
    <property type="evidence" value="ECO:0007669"/>
    <property type="project" value="TreeGrafter"/>
</dbReference>
<dbReference type="SMART" id="SM01241">
    <property type="entry name" value="Integrin_b_cyt"/>
    <property type="match status" value="1"/>
</dbReference>
<feature type="disulfide bond" evidence="12">
    <location>
        <begin position="43"/>
        <end position="53"/>
    </location>
</feature>
<dbReference type="InterPro" id="IPR002035">
    <property type="entry name" value="VWF_A"/>
</dbReference>
<dbReference type="SUPFAM" id="SSF57196">
    <property type="entry name" value="EGF/Laminin"/>
    <property type="match status" value="1"/>
</dbReference>
<dbReference type="Proteomes" id="UP001652626">
    <property type="component" value="Chromosome 4"/>
</dbReference>
<evidence type="ECO:0000256" key="11">
    <source>
        <dbReference type="ARBA" id="ARBA00023180"/>
    </source>
</evidence>
<keyword evidence="7 14" id="KW-1133">Transmembrane helix</keyword>
<evidence type="ECO:0000256" key="3">
    <source>
        <dbReference type="ARBA" id="ARBA00022692"/>
    </source>
</evidence>
<dbReference type="GO" id="GO:0008305">
    <property type="term" value="C:integrin complex"/>
    <property type="evidence" value="ECO:0007669"/>
    <property type="project" value="TreeGrafter"/>
</dbReference>
<reference evidence="18" key="1">
    <citation type="submission" date="2025-08" db="UniProtKB">
        <authorList>
            <consortium name="RefSeq"/>
        </authorList>
    </citation>
    <scope>IDENTIFICATION</scope>
    <source>
        <tissue evidence="18">Whole body</tissue>
    </source>
</reference>
<feature type="disulfide bond" evidence="12">
    <location>
        <begin position="450"/>
        <end position="486"/>
    </location>
</feature>
<dbReference type="SMART" id="SM00187">
    <property type="entry name" value="INB"/>
    <property type="match status" value="1"/>
</dbReference>
<feature type="disulfide bond" evidence="12">
    <location>
        <begin position="596"/>
        <end position="605"/>
    </location>
</feature>
<feature type="disulfide bond" evidence="12">
    <location>
        <begin position="455"/>
        <end position="464"/>
    </location>
</feature>
<evidence type="ECO:0000256" key="6">
    <source>
        <dbReference type="ARBA" id="ARBA00022889"/>
    </source>
</evidence>
<feature type="disulfide bond" evidence="12">
    <location>
        <begin position="32"/>
        <end position="66"/>
    </location>
</feature>
<dbReference type="SUPFAM" id="SSF53300">
    <property type="entry name" value="vWA-like"/>
    <property type="match status" value="1"/>
</dbReference>
<sequence length="753" mass="84714">MCLKFLLFLLCTKICIVFCETGCSDFETCGSCIGYAFDRCVWCSAKEHEGSRCKSRIKADESKLWCKGTSIYDPETENNVTLNKDFNAGEKGEPVIQFRPQYLNIKARPGIPVKISMSYKPAKDYPLDVYYLMDYSHTMTKHAETLKNQGFNIYNELIKLTNNVRLGVGSFVEKNSLPYVDDTQQNSYSFKNHLSLTDNMNEFAEALKEKPNGSNYDDPEATLDGLMQAMVCKKEVGWRDNARRIIVLSTDSTYHSAGDGKFVGAVRPHDMKCYVVNNTYQMELELDYPSVGQINKVAAENNIMIIFSADKKVEQHYKTLETKVLGSKYVPLKVDSTLVNVIKTEYLSLIRKVYLDFKIPSFMQLTLDQDCSRDNECELKHNQSVELTGTLTITSCPPKNNYKHNVEIGPRMLNEKLKIEVDIYCQCDCEKPGSGIENSDMCNNAGTYQCGICNCDSDRYGSTCQCNGISTDDEDQCKKNNQTLPCSGRGTCSCGKCDPCLSGFSGPYCEYDDTACPSPEGLLCADHGICKYGQCQCSPSWIGEDCRCPINNESCKAPYSKEVCSGNGECSCGKCECKVCSGQFCDDCEEVAMKRCKELEDFAYCNFNENKKECDLKFNQTNTEVTLVNKTEINSPDWYMAKYWCRKVLEDENIFVFKYYYSTSSNSKLHLIIQNELEKPPIANVWIAVGSVIGAVLLIGLITLIAWKILVDLHDKREYDKFANESAAAGFDTSINPLYESPATTFQNPAYNG</sequence>
<dbReference type="InterPro" id="IPR057243">
    <property type="entry name" value="Integrin_I-EGF_CS"/>
</dbReference>
<feature type="disulfide bond" evidence="12">
    <location>
        <begin position="371"/>
        <end position="377"/>
    </location>
</feature>
<dbReference type="Gene3D" id="1.20.5.100">
    <property type="entry name" value="Cytochrome c1, transmembrane anchor, C-terminal"/>
    <property type="match status" value="1"/>
</dbReference>
<keyword evidence="3 13" id="KW-0812">Transmembrane</keyword>
<dbReference type="Gene3D" id="2.10.25.10">
    <property type="entry name" value="Laminin"/>
    <property type="match status" value="3"/>
</dbReference>
<dbReference type="InterPro" id="IPR036465">
    <property type="entry name" value="vWFA_dom_sf"/>
</dbReference>
<evidence type="ECO:0000256" key="13">
    <source>
        <dbReference type="RuleBase" id="RU000633"/>
    </source>
</evidence>
<evidence type="ECO:0000313" key="17">
    <source>
        <dbReference type="Proteomes" id="UP001652626"/>
    </source>
</evidence>
<name>A0A8B8HV82_VANTA</name>
<evidence type="ECO:0000256" key="10">
    <source>
        <dbReference type="ARBA" id="ARBA00023157"/>
    </source>
</evidence>
<dbReference type="AlphaFoldDB" id="A0A8B8HV82"/>
<dbReference type="GO" id="GO:0007229">
    <property type="term" value="P:integrin-mediated signaling pathway"/>
    <property type="evidence" value="ECO:0007669"/>
    <property type="project" value="UniProtKB-KW"/>
</dbReference>
<evidence type="ECO:0000256" key="15">
    <source>
        <dbReference type="SAM" id="SignalP"/>
    </source>
</evidence>
<feature type="disulfide bond" evidence="12">
    <location>
        <begin position="548"/>
        <end position="555"/>
    </location>
</feature>